<dbReference type="Pfam" id="PF09374">
    <property type="entry name" value="PG_binding_3"/>
    <property type="match status" value="1"/>
</dbReference>
<name>A0A5K7YZL7_9BACT</name>
<dbReference type="Pfam" id="PF05838">
    <property type="entry name" value="Glyco_hydro_108"/>
    <property type="match status" value="1"/>
</dbReference>
<organism evidence="3 4">
    <name type="scientific">Desulfosarcina widdelii</name>
    <dbReference type="NCBI Taxonomy" id="947919"/>
    <lineage>
        <taxon>Bacteria</taxon>
        <taxon>Pseudomonadati</taxon>
        <taxon>Thermodesulfobacteriota</taxon>
        <taxon>Desulfobacteria</taxon>
        <taxon>Desulfobacterales</taxon>
        <taxon>Desulfosarcinaceae</taxon>
        <taxon>Desulfosarcina</taxon>
    </lineage>
</organism>
<dbReference type="InterPro" id="IPR023346">
    <property type="entry name" value="Lysozyme-like_dom_sf"/>
</dbReference>
<dbReference type="AlphaFoldDB" id="A0A5K7YZL7"/>
<dbReference type="InterPro" id="IPR018537">
    <property type="entry name" value="Peptidoglycan-bd_3"/>
</dbReference>
<evidence type="ECO:0000313" key="4">
    <source>
        <dbReference type="Proteomes" id="UP000427769"/>
    </source>
</evidence>
<evidence type="ECO:0000313" key="3">
    <source>
        <dbReference type="EMBL" id="BBO73449.1"/>
    </source>
</evidence>
<feature type="domain" description="TtsA-like Glycoside hydrolase family 108" evidence="1">
    <location>
        <begin position="17"/>
        <end position="93"/>
    </location>
</feature>
<dbReference type="RefSeq" id="WP_155302556.1">
    <property type="nucleotide sequence ID" value="NZ_AP021875.1"/>
</dbReference>
<dbReference type="OrthoDB" id="5359795at2"/>
<dbReference type="KEGG" id="dwd:DSCW_08660"/>
<protein>
    <submittedName>
        <fullName evidence="3">Uncharacterized protein</fullName>
    </submittedName>
</protein>
<dbReference type="Gene3D" id="1.20.141.10">
    <property type="entry name" value="Chitosanase, subunit A, domain 1"/>
    <property type="match status" value="1"/>
</dbReference>
<keyword evidence="4" id="KW-1185">Reference proteome</keyword>
<dbReference type="CDD" id="cd13926">
    <property type="entry name" value="N-acetylmuramidase_GH108"/>
    <property type="match status" value="1"/>
</dbReference>
<dbReference type="EMBL" id="AP021875">
    <property type="protein sequence ID" value="BBO73449.1"/>
    <property type="molecule type" value="Genomic_DNA"/>
</dbReference>
<dbReference type="InterPro" id="IPR008565">
    <property type="entry name" value="TtsA-like_GH18_dom"/>
</dbReference>
<accession>A0A5K7YZL7</accession>
<sequence>MQSLNYAEKIRFEMAVEKTLAHEGGDVDDPADPGGHTKFGISRSAYPHVNISTLTREDAIEIYRRDYWLAPNFDLIEPEWIACKLFDLGVNTGTGRATMLLQKAVNRFRRFNEKLVVDGRLGPKTAEAVNTFRHPKALLMALKIEAGNHYFAIDNPRFLAGWLNRLAE</sequence>
<reference evidence="3 4" key="1">
    <citation type="submission" date="2019-11" db="EMBL/GenBank/DDBJ databases">
        <title>Comparative genomics of hydrocarbon-degrading Desulfosarcina strains.</title>
        <authorList>
            <person name="Watanabe M."/>
            <person name="Kojima H."/>
            <person name="Fukui M."/>
        </authorList>
    </citation>
    <scope>NUCLEOTIDE SEQUENCE [LARGE SCALE GENOMIC DNA]</scope>
    <source>
        <strain evidence="3 4">PP31</strain>
    </source>
</reference>
<evidence type="ECO:0000259" key="2">
    <source>
        <dbReference type="Pfam" id="PF09374"/>
    </source>
</evidence>
<evidence type="ECO:0000259" key="1">
    <source>
        <dbReference type="Pfam" id="PF05838"/>
    </source>
</evidence>
<dbReference type="SUPFAM" id="SSF53955">
    <property type="entry name" value="Lysozyme-like"/>
    <property type="match status" value="1"/>
</dbReference>
<dbReference type="Proteomes" id="UP000427769">
    <property type="component" value="Chromosome"/>
</dbReference>
<gene>
    <name evidence="3" type="ORF">DSCW_08660</name>
</gene>
<proteinExistence type="predicted"/>
<feature type="domain" description="Peptidoglycan binding" evidence="2">
    <location>
        <begin position="97"/>
        <end position="166"/>
    </location>
</feature>